<dbReference type="AlphaFoldDB" id="A0A0G1VY07"/>
<dbReference type="SUPFAM" id="SSF56563">
    <property type="entry name" value="Major capsid protein gp5"/>
    <property type="match status" value="1"/>
</dbReference>
<comment type="caution">
    <text evidence="1">The sequence shown here is derived from an EMBL/GenBank/DDBJ whole genome shotgun (WGS) entry which is preliminary data.</text>
</comment>
<dbReference type="Proteomes" id="UP000034588">
    <property type="component" value="Unassembled WGS sequence"/>
</dbReference>
<evidence type="ECO:0008006" key="3">
    <source>
        <dbReference type="Google" id="ProtNLM"/>
    </source>
</evidence>
<evidence type="ECO:0000313" key="2">
    <source>
        <dbReference type="Proteomes" id="UP000034588"/>
    </source>
</evidence>
<dbReference type="EMBL" id="LCQD01000021">
    <property type="protein sequence ID" value="KKW11346.1"/>
    <property type="molecule type" value="Genomic_DNA"/>
</dbReference>
<evidence type="ECO:0000313" key="1">
    <source>
        <dbReference type="EMBL" id="KKW11346.1"/>
    </source>
</evidence>
<protein>
    <recommendedName>
        <fullName evidence="3">Phage major capsid protein, HK97 family</fullName>
    </recommendedName>
</protein>
<reference evidence="1 2" key="1">
    <citation type="journal article" date="2015" name="Nature">
        <title>rRNA introns, odd ribosomes, and small enigmatic genomes across a large radiation of phyla.</title>
        <authorList>
            <person name="Brown C.T."/>
            <person name="Hug L.A."/>
            <person name="Thomas B.C."/>
            <person name="Sharon I."/>
            <person name="Castelle C.J."/>
            <person name="Singh A."/>
            <person name="Wilkins M.J."/>
            <person name="Williams K.H."/>
            <person name="Banfield J.F."/>
        </authorList>
    </citation>
    <scope>NUCLEOTIDE SEQUENCE [LARGE SCALE GENOMIC DNA]</scope>
</reference>
<name>A0A0G1VY07_9BACT</name>
<proteinExistence type="predicted"/>
<gene>
    <name evidence="1" type="ORF">UY48_C0021G0008</name>
</gene>
<sequence>MLKFKTITEAESYVRDKYKYLTDEKAISEMAQDLFNQSQEAEKALSAAISAKTDDSAPALLKAATEILAATRAGEHLDKDKQYEIHKDLQARLETEKKEAEMVNNEKAFEHNIEKLRDQASPEYKSAAEPFARHILRASILQALTSGTPTESLREPQIKTPIWDMGYTQKNIGVKSREQWNKMLNAFQTKDANRPGTAGAGAEFVQDTLYGIVMDLVRVREPWIDRLFRIQMATSVVKIPKILTDGDVEVWQAGAGAGTLGDPGAGDAAVSAPETKLGTDKSTLTAKRMWGRVGYDDDMLEDTAIPFLPIIEANFINSITTQKAKAILRGDTSVGTTNINYDGGTPSTTPGGASPYTIFDGCVKTALDAGTGYVVNAAATLANSHFESMLKLSGNQEYGMIPQDSIWVMNFATYIAELIMCNLVVVTGTNLIAPIGSVKDGVLVNLLGHDVYVSAGLPLTDDNGKVSSTAANNDQKNAVKIHTQSIILGEYKGLSFEVFREKSLQNWLVGVMRMDLAFLRGARSAQYLYNAD</sequence>
<organism evidence="1 2">
    <name type="scientific">Candidatus Gottesmanbacteria bacterium GW2011_GWB1_49_7</name>
    <dbReference type="NCBI Taxonomy" id="1618448"/>
    <lineage>
        <taxon>Bacteria</taxon>
        <taxon>Candidatus Gottesmaniibacteriota</taxon>
    </lineage>
</organism>
<accession>A0A0G1VY07</accession>